<dbReference type="Proteomes" id="UP001195769">
    <property type="component" value="Unassembled WGS sequence"/>
</dbReference>
<protein>
    <submittedName>
        <fullName evidence="2">Uncharacterized protein</fullName>
    </submittedName>
</protein>
<dbReference type="RefSeq" id="XP_041234213.1">
    <property type="nucleotide sequence ID" value="XM_041365880.1"/>
</dbReference>
<evidence type="ECO:0000313" key="3">
    <source>
        <dbReference type="Proteomes" id="UP001195769"/>
    </source>
</evidence>
<accession>A0AAD4HTV3</accession>
<sequence>MPRIRNDLNLNVCPDYTSDVFANIRAQLVNENTTEAQAMQLLRNIWEANNDAVKVLWQQQVDEDRERQEQRQRLDEDEQERLDQVRVEEEEAARKEERKKNKHKFIPILQTGIPDEPAITPCSYALKKLDKGDQCKKTIDDDAMILSTLADGSTAWVSLASMRSARSVVNDENLLFEEFCQACPRFLTAIKEAEWPEDRVWMMARFWMNIQVHKFRSLRDPIVQKTLLVYQAEQ</sequence>
<organism evidence="2 3">
    <name type="scientific">Suillus fuscotomentosus</name>
    <dbReference type="NCBI Taxonomy" id="1912939"/>
    <lineage>
        <taxon>Eukaryota</taxon>
        <taxon>Fungi</taxon>
        <taxon>Dikarya</taxon>
        <taxon>Basidiomycota</taxon>
        <taxon>Agaricomycotina</taxon>
        <taxon>Agaricomycetes</taxon>
        <taxon>Agaricomycetidae</taxon>
        <taxon>Boletales</taxon>
        <taxon>Suillineae</taxon>
        <taxon>Suillaceae</taxon>
        <taxon>Suillus</taxon>
    </lineage>
</organism>
<evidence type="ECO:0000313" key="2">
    <source>
        <dbReference type="EMBL" id="KAG1908638.1"/>
    </source>
</evidence>
<evidence type="ECO:0000256" key="1">
    <source>
        <dbReference type="SAM" id="MobiDB-lite"/>
    </source>
</evidence>
<dbReference type="GeneID" id="64660178"/>
<proteinExistence type="predicted"/>
<name>A0AAD4HTV3_9AGAM</name>
<reference evidence="2" key="1">
    <citation type="journal article" date="2020" name="New Phytol.">
        <title>Comparative genomics reveals dynamic genome evolution in host specialist ectomycorrhizal fungi.</title>
        <authorList>
            <person name="Lofgren L.A."/>
            <person name="Nguyen N.H."/>
            <person name="Vilgalys R."/>
            <person name="Ruytinx J."/>
            <person name="Liao H.L."/>
            <person name="Branco S."/>
            <person name="Kuo A."/>
            <person name="LaButti K."/>
            <person name="Lipzen A."/>
            <person name="Andreopoulos W."/>
            <person name="Pangilinan J."/>
            <person name="Riley R."/>
            <person name="Hundley H."/>
            <person name="Na H."/>
            <person name="Barry K."/>
            <person name="Grigoriev I.V."/>
            <person name="Stajich J.E."/>
            <person name="Kennedy P.G."/>
        </authorList>
    </citation>
    <scope>NUCLEOTIDE SEQUENCE</scope>
    <source>
        <strain evidence="2">FC203</strain>
    </source>
</reference>
<keyword evidence="3" id="KW-1185">Reference proteome</keyword>
<comment type="caution">
    <text evidence="2">The sequence shown here is derived from an EMBL/GenBank/DDBJ whole genome shotgun (WGS) entry which is preliminary data.</text>
</comment>
<gene>
    <name evidence="2" type="ORF">F5891DRAFT_1180169</name>
</gene>
<feature type="region of interest" description="Disordered" evidence="1">
    <location>
        <begin position="68"/>
        <end position="87"/>
    </location>
</feature>
<dbReference type="AlphaFoldDB" id="A0AAD4HTV3"/>
<dbReference type="EMBL" id="JABBWK010000001">
    <property type="protein sequence ID" value="KAG1908638.1"/>
    <property type="molecule type" value="Genomic_DNA"/>
</dbReference>